<dbReference type="PROSITE" id="PS50937">
    <property type="entry name" value="HTH_MERR_2"/>
    <property type="match status" value="1"/>
</dbReference>
<dbReference type="PANTHER" id="PTHR30204">
    <property type="entry name" value="REDOX-CYCLING DRUG-SENSING TRANSCRIPTIONAL ACTIVATOR SOXR"/>
    <property type="match status" value="1"/>
</dbReference>
<reference evidence="6" key="1">
    <citation type="submission" date="2022-09" db="EMBL/GenBank/DDBJ databases">
        <authorList>
            <person name="Zoaiter M."/>
        </authorList>
    </citation>
    <scope>NUCLEOTIDE SEQUENCE</scope>
    <source>
        <strain evidence="6">DSM 19848</strain>
    </source>
</reference>
<organism evidence="6 7">
    <name type="scientific">Fusobacterium simiae</name>
    <dbReference type="NCBI Taxonomy" id="855"/>
    <lineage>
        <taxon>Bacteria</taxon>
        <taxon>Fusobacteriati</taxon>
        <taxon>Fusobacteriota</taxon>
        <taxon>Fusobacteriia</taxon>
        <taxon>Fusobacteriales</taxon>
        <taxon>Fusobacteriaceae</taxon>
        <taxon>Fusobacterium</taxon>
    </lineage>
</organism>
<evidence type="ECO:0000259" key="5">
    <source>
        <dbReference type="PROSITE" id="PS50937"/>
    </source>
</evidence>
<name>A0ABT4DIC3_FUSSI</name>
<evidence type="ECO:0000256" key="2">
    <source>
        <dbReference type="ARBA" id="ARBA00023125"/>
    </source>
</evidence>
<dbReference type="SMART" id="SM00422">
    <property type="entry name" value="HTH_MERR"/>
    <property type="match status" value="1"/>
</dbReference>
<dbReference type="InterPro" id="IPR000551">
    <property type="entry name" value="MerR-type_HTH_dom"/>
</dbReference>
<proteinExistence type="predicted"/>
<dbReference type="Pfam" id="PF13411">
    <property type="entry name" value="MerR_1"/>
    <property type="match status" value="1"/>
</dbReference>
<accession>A0ABT4DIC3</accession>
<evidence type="ECO:0000313" key="7">
    <source>
        <dbReference type="Proteomes" id="UP001062738"/>
    </source>
</evidence>
<evidence type="ECO:0000256" key="1">
    <source>
        <dbReference type="ARBA" id="ARBA00023015"/>
    </source>
</evidence>
<keyword evidence="1" id="KW-0805">Transcription regulation</keyword>
<feature type="coiled-coil region" evidence="4">
    <location>
        <begin position="84"/>
        <end position="111"/>
    </location>
</feature>
<protein>
    <submittedName>
        <fullName evidence="6">MerR family transcriptional regulator</fullName>
    </submittedName>
</protein>
<dbReference type="EMBL" id="JAOXXL010000018">
    <property type="protein sequence ID" value="MCY7008355.1"/>
    <property type="molecule type" value="Genomic_DNA"/>
</dbReference>
<evidence type="ECO:0000313" key="6">
    <source>
        <dbReference type="EMBL" id="MCY7008355.1"/>
    </source>
</evidence>
<keyword evidence="7" id="KW-1185">Reference proteome</keyword>
<dbReference type="PANTHER" id="PTHR30204:SF94">
    <property type="entry name" value="HEAVY METAL-DEPENDENT TRANSCRIPTIONAL REGULATOR HI_0293-RELATED"/>
    <property type="match status" value="1"/>
</dbReference>
<comment type="caution">
    <text evidence="6">The sequence shown here is derived from an EMBL/GenBank/DDBJ whole genome shotgun (WGS) entry which is preliminary data.</text>
</comment>
<sequence length="268" mass="32374">MDNKEDRLLTISQFSKLSGISRANLIFYDKENLLKPVLRKTNKYRFYEYNQISKAYKIVIFRKMGFSITEIYNYFMNFSKNLMLDMISNNIKNLESQIENLEQQKYNLSLYKRYIEKYESRNNEGIFEEEFFDSEELFLNPLSKKEKINKMNDFLIYCRKNNINIDYHIGRVFFKNLSSERDWHITECIFFKKIKGNYKKEAGKYLVYTNFSDGMNLNKLYKEVFQYIESKDYKINGSIYEDYPLSGIFATDENRHLIRISVAIKNYP</sequence>
<gene>
    <name evidence="6" type="ORF">OCK72_06765</name>
</gene>
<keyword evidence="2" id="KW-0238">DNA-binding</keyword>
<keyword evidence="4" id="KW-0175">Coiled coil</keyword>
<dbReference type="Gene3D" id="1.10.1660.10">
    <property type="match status" value="1"/>
</dbReference>
<keyword evidence="3" id="KW-0804">Transcription</keyword>
<dbReference type="Proteomes" id="UP001062738">
    <property type="component" value="Unassembled WGS sequence"/>
</dbReference>
<evidence type="ECO:0000256" key="4">
    <source>
        <dbReference type="SAM" id="Coils"/>
    </source>
</evidence>
<dbReference type="RefSeq" id="WP_265152277.1">
    <property type="nucleotide sequence ID" value="NZ_JAOXXL010000018.1"/>
</dbReference>
<dbReference type="InterPro" id="IPR047057">
    <property type="entry name" value="MerR_fam"/>
</dbReference>
<feature type="domain" description="HTH merR-type" evidence="5">
    <location>
        <begin position="8"/>
        <end position="77"/>
    </location>
</feature>
<dbReference type="InterPro" id="IPR009061">
    <property type="entry name" value="DNA-bd_dom_put_sf"/>
</dbReference>
<dbReference type="SUPFAM" id="SSF46955">
    <property type="entry name" value="Putative DNA-binding domain"/>
    <property type="match status" value="1"/>
</dbReference>
<evidence type="ECO:0000256" key="3">
    <source>
        <dbReference type="ARBA" id="ARBA00023163"/>
    </source>
</evidence>